<evidence type="ECO:0000313" key="2">
    <source>
        <dbReference type="Proteomes" id="UP000033556"/>
    </source>
</evidence>
<dbReference type="AlphaFoldDB" id="A0A0F3MZU5"/>
<evidence type="ECO:0000313" key="1">
    <source>
        <dbReference type="EMBL" id="KJV61288.1"/>
    </source>
</evidence>
<gene>
    <name evidence="1" type="ORF">APHACPA_0291</name>
</gene>
<comment type="caution">
    <text evidence="1">The sequence shown here is derived from an EMBL/GenBank/DDBJ whole genome shotgun (WGS) entry which is preliminary data.</text>
</comment>
<accession>A0A0F3MZU5</accession>
<dbReference type="Proteomes" id="UP000033556">
    <property type="component" value="Unassembled WGS sequence"/>
</dbReference>
<organism evidence="1 2">
    <name type="scientific">Rickettsia amblyommatis str. Ac/Pa</name>
    <dbReference type="NCBI Taxonomy" id="1359164"/>
    <lineage>
        <taxon>Bacteria</taxon>
        <taxon>Pseudomonadati</taxon>
        <taxon>Pseudomonadota</taxon>
        <taxon>Alphaproteobacteria</taxon>
        <taxon>Rickettsiales</taxon>
        <taxon>Rickettsiaceae</taxon>
        <taxon>Rickettsieae</taxon>
        <taxon>Rickettsia</taxon>
        <taxon>spotted fever group</taxon>
    </lineage>
</organism>
<name>A0A0F3MZU5_RICAM</name>
<keyword evidence="2" id="KW-1185">Reference proteome</keyword>
<reference evidence="1 2" key="1">
    <citation type="submission" date="2015-01" db="EMBL/GenBank/DDBJ databases">
        <title>Genome Sequencing of Rickettsiales.</title>
        <authorList>
            <person name="Daugherty S.C."/>
            <person name="Su Q."/>
            <person name="Abolude K."/>
            <person name="Beier-Sexton M."/>
            <person name="Carlyon J.A."/>
            <person name="Carter R."/>
            <person name="Day N.P."/>
            <person name="Dumler S.J."/>
            <person name="Dyachenko V."/>
            <person name="Godinez A."/>
            <person name="Kurtti T.J."/>
            <person name="Lichay M."/>
            <person name="Mullins K.E."/>
            <person name="Ott S."/>
            <person name="Pappas-Brown V."/>
            <person name="Paris D.H."/>
            <person name="Patel P."/>
            <person name="Richards A.L."/>
            <person name="Sadzewicz L."/>
            <person name="Sears K."/>
            <person name="Seidman D."/>
            <person name="Sengamalay N."/>
            <person name="Stenos J."/>
            <person name="Tallon L.J."/>
            <person name="Vincent G."/>
            <person name="Fraser C.M."/>
            <person name="Munderloh U."/>
            <person name="Dunning-Hotopp J.C."/>
        </authorList>
    </citation>
    <scope>NUCLEOTIDE SEQUENCE [LARGE SCALE GENOMIC DNA]</scope>
    <source>
        <strain evidence="1 2">Ac/Pa</strain>
    </source>
</reference>
<protein>
    <submittedName>
        <fullName evidence="1">Uncharacterized protein</fullName>
    </submittedName>
</protein>
<dbReference type="EMBL" id="LANR01000001">
    <property type="protein sequence ID" value="KJV61288.1"/>
    <property type="molecule type" value="Genomic_DNA"/>
</dbReference>
<proteinExistence type="predicted"/>
<sequence length="42" mass="4656">MSFPRRRERHQVGFSIHATTSAPRNDDLGINNAGMTLLITSS</sequence>